<feature type="region of interest" description="Disordered" evidence="1">
    <location>
        <begin position="112"/>
        <end position="133"/>
    </location>
</feature>
<feature type="compositionally biased region" description="Low complexity" evidence="1">
    <location>
        <begin position="63"/>
        <end position="76"/>
    </location>
</feature>
<dbReference type="EMBL" id="LSMT01000751">
    <property type="protein sequence ID" value="PFX14643.1"/>
    <property type="molecule type" value="Genomic_DNA"/>
</dbReference>
<protein>
    <submittedName>
        <fullName evidence="2">Uncharacterized protein</fullName>
    </submittedName>
</protein>
<proteinExistence type="predicted"/>
<evidence type="ECO:0000256" key="1">
    <source>
        <dbReference type="SAM" id="MobiDB-lite"/>
    </source>
</evidence>
<evidence type="ECO:0000313" key="2">
    <source>
        <dbReference type="EMBL" id="PFX14643.1"/>
    </source>
</evidence>
<comment type="caution">
    <text evidence="2">The sequence shown here is derived from an EMBL/GenBank/DDBJ whole genome shotgun (WGS) entry which is preliminary data.</text>
</comment>
<feature type="region of interest" description="Disordered" evidence="1">
    <location>
        <begin position="160"/>
        <end position="197"/>
    </location>
</feature>
<dbReference type="Proteomes" id="UP000225706">
    <property type="component" value="Unassembled WGS sequence"/>
</dbReference>
<evidence type="ECO:0000313" key="3">
    <source>
        <dbReference type="Proteomes" id="UP000225706"/>
    </source>
</evidence>
<dbReference type="AlphaFoldDB" id="A0A2B4RCX1"/>
<gene>
    <name evidence="2" type="ORF">AWC38_SpisGene21183</name>
</gene>
<organism evidence="2 3">
    <name type="scientific">Stylophora pistillata</name>
    <name type="common">Smooth cauliflower coral</name>
    <dbReference type="NCBI Taxonomy" id="50429"/>
    <lineage>
        <taxon>Eukaryota</taxon>
        <taxon>Metazoa</taxon>
        <taxon>Cnidaria</taxon>
        <taxon>Anthozoa</taxon>
        <taxon>Hexacorallia</taxon>
        <taxon>Scleractinia</taxon>
        <taxon>Astrocoeniina</taxon>
        <taxon>Pocilloporidae</taxon>
        <taxon>Stylophora</taxon>
    </lineage>
</organism>
<accession>A0A2B4RCX1</accession>
<reference evidence="3" key="1">
    <citation type="journal article" date="2017" name="bioRxiv">
        <title>Comparative analysis of the genomes of Stylophora pistillata and Acropora digitifera provides evidence for extensive differences between species of corals.</title>
        <authorList>
            <person name="Voolstra C.R."/>
            <person name="Li Y."/>
            <person name="Liew Y.J."/>
            <person name="Baumgarten S."/>
            <person name="Zoccola D."/>
            <person name="Flot J.-F."/>
            <person name="Tambutte S."/>
            <person name="Allemand D."/>
            <person name="Aranda M."/>
        </authorList>
    </citation>
    <scope>NUCLEOTIDE SEQUENCE [LARGE SCALE GENOMIC DNA]</scope>
</reference>
<keyword evidence="3" id="KW-1185">Reference proteome</keyword>
<dbReference type="STRING" id="50429.A0A2B4RCX1"/>
<sequence>MILHTSVLESYNSMLTKYAPKRMAFEKETFVDITGDPEKSRLEVFAQANNSLAGNPYSVLSPDQNDSADSDNASEAAESVLAISAFNNHQYFELEQRTPQESDMSSEEVVKEHSESGEWSLGENEPYETTDGTQHFNEASMDISSEEEERTLTMIDPLYGDSFVSSQSNEDECVAGDEPGPQPEEQVVEGSKSVEKNKEKTLKKLEEAFSQLTDVKDLKAYLALYSRMRKWRFVRALCSRSQSAVDEIELKTLVSSAWRAD</sequence>
<feature type="region of interest" description="Disordered" evidence="1">
    <location>
        <begin position="53"/>
        <end position="76"/>
    </location>
</feature>
<name>A0A2B4RCX1_STYPI</name>